<keyword evidence="1" id="KW-0347">Helicase</keyword>
<evidence type="ECO:0000313" key="4">
    <source>
        <dbReference type="EMBL" id="CAF3971327.1"/>
    </source>
</evidence>
<proteinExistence type="inferred from homology"/>
<dbReference type="EC" id="5.6.2.3" evidence="1"/>
<feature type="compositionally biased region" description="Polar residues" evidence="2">
    <location>
        <begin position="2430"/>
        <end position="2442"/>
    </location>
</feature>
<evidence type="ECO:0000259" key="3">
    <source>
        <dbReference type="PROSITE" id="PS50802"/>
    </source>
</evidence>
<dbReference type="GO" id="GO:0005524">
    <property type="term" value="F:ATP binding"/>
    <property type="evidence" value="ECO:0007669"/>
    <property type="project" value="UniProtKB-KW"/>
</dbReference>
<evidence type="ECO:0000256" key="2">
    <source>
        <dbReference type="SAM" id="MobiDB-lite"/>
    </source>
</evidence>
<dbReference type="Gene3D" id="3.90.70.80">
    <property type="match status" value="1"/>
</dbReference>
<feature type="compositionally biased region" description="Basic and acidic residues" evidence="2">
    <location>
        <begin position="351"/>
        <end position="370"/>
    </location>
</feature>
<dbReference type="GO" id="GO:0006310">
    <property type="term" value="P:DNA recombination"/>
    <property type="evidence" value="ECO:0007669"/>
    <property type="project" value="UniProtKB-KW"/>
</dbReference>
<dbReference type="CDD" id="cd22791">
    <property type="entry name" value="OTU_VRTN"/>
    <property type="match status" value="1"/>
</dbReference>
<dbReference type="InterPro" id="IPR047273">
    <property type="entry name" value="VRTN_OTU_dom"/>
</dbReference>
<comment type="catalytic activity">
    <reaction evidence="1">
        <text>ATP + H2O = ADP + phosphate + H(+)</text>
        <dbReference type="Rhea" id="RHEA:13065"/>
        <dbReference type="ChEBI" id="CHEBI:15377"/>
        <dbReference type="ChEBI" id="CHEBI:15378"/>
        <dbReference type="ChEBI" id="CHEBI:30616"/>
        <dbReference type="ChEBI" id="CHEBI:43474"/>
        <dbReference type="ChEBI" id="CHEBI:456216"/>
        <dbReference type="EC" id="5.6.2.3"/>
    </reaction>
</comment>
<dbReference type="GO" id="GO:0016787">
    <property type="term" value="F:hydrolase activity"/>
    <property type="evidence" value="ECO:0007669"/>
    <property type="project" value="UniProtKB-KW"/>
</dbReference>
<dbReference type="InterPro" id="IPR025476">
    <property type="entry name" value="Helitron_helicase-like"/>
</dbReference>
<keyword evidence="1" id="KW-0227">DNA damage</keyword>
<feature type="compositionally biased region" description="Polar residues" evidence="2">
    <location>
        <begin position="256"/>
        <end position="265"/>
    </location>
</feature>
<comment type="similarity">
    <text evidence="1">Belongs to the helicase family.</text>
</comment>
<feature type="region of interest" description="Disordered" evidence="2">
    <location>
        <begin position="2392"/>
        <end position="2462"/>
    </location>
</feature>
<name>A0A819LZX5_9BILA</name>
<feature type="compositionally biased region" description="Polar residues" evidence="2">
    <location>
        <begin position="481"/>
        <end position="490"/>
    </location>
</feature>
<feature type="compositionally biased region" description="Polar residues" evidence="2">
    <location>
        <begin position="2397"/>
        <end position="2410"/>
    </location>
</feature>
<protein>
    <recommendedName>
        <fullName evidence="1">ATP-dependent DNA helicase</fullName>
        <ecNumber evidence="1">5.6.2.3</ecNumber>
    </recommendedName>
</protein>
<organism evidence="4 5">
    <name type="scientific">Rotaria magnacalcarata</name>
    <dbReference type="NCBI Taxonomy" id="392030"/>
    <lineage>
        <taxon>Eukaryota</taxon>
        <taxon>Metazoa</taxon>
        <taxon>Spiralia</taxon>
        <taxon>Gnathifera</taxon>
        <taxon>Rotifera</taxon>
        <taxon>Eurotatoria</taxon>
        <taxon>Bdelloidea</taxon>
        <taxon>Philodinida</taxon>
        <taxon>Philodinidae</taxon>
        <taxon>Rotaria</taxon>
    </lineage>
</organism>
<evidence type="ECO:0000256" key="1">
    <source>
        <dbReference type="RuleBase" id="RU363044"/>
    </source>
</evidence>
<feature type="compositionally biased region" description="Basic residues" evidence="2">
    <location>
        <begin position="446"/>
        <end position="457"/>
    </location>
</feature>
<feature type="compositionally biased region" description="Basic and acidic residues" evidence="2">
    <location>
        <begin position="386"/>
        <end position="403"/>
    </location>
</feature>
<dbReference type="Gene3D" id="3.40.50.300">
    <property type="entry name" value="P-loop containing nucleotide triphosphate hydrolases"/>
    <property type="match status" value="1"/>
</dbReference>
<dbReference type="Pfam" id="PF14214">
    <property type="entry name" value="Helitron_like_N"/>
    <property type="match status" value="1"/>
</dbReference>
<dbReference type="PROSITE" id="PS50802">
    <property type="entry name" value="OTU"/>
    <property type="match status" value="1"/>
</dbReference>
<dbReference type="InterPro" id="IPR046700">
    <property type="entry name" value="DUF6570"/>
</dbReference>
<keyword evidence="1" id="KW-0234">DNA repair</keyword>
<dbReference type="GO" id="GO:0006281">
    <property type="term" value="P:DNA repair"/>
    <property type="evidence" value="ECO:0007669"/>
    <property type="project" value="UniProtKB-KW"/>
</dbReference>
<dbReference type="GO" id="GO:0043139">
    <property type="term" value="F:5'-3' DNA helicase activity"/>
    <property type="evidence" value="ECO:0007669"/>
    <property type="project" value="UniProtKB-EC"/>
</dbReference>
<feature type="region of interest" description="Disordered" evidence="2">
    <location>
        <begin position="255"/>
        <end position="311"/>
    </location>
</feature>
<dbReference type="Proteomes" id="UP000663842">
    <property type="component" value="Unassembled WGS sequence"/>
</dbReference>
<feature type="domain" description="OTU" evidence="3">
    <location>
        <begin position="99"/>
        <end position="211"/>
    </location>
</feature>
<comment type="caution">
    <text evidence="4">The sequence shown here is derived from an EMBL/GenBank/DDBJ whole genome shotgun (WGS) entry which is preliminary data.</text>
</comment>
<keyword evidence="1" id="KW-0067">ATP-binding</keyword>
<gene>
    <name evidence="4" type="ORF">UXM345_LOCUS14499</name>
</gene>
<dbReference type="InterPro" id="IPR003323">
    <property type="entry name" value="OTU_dom"/>
</dbReference>
<dbReference type="InterPro" id="IPR051055">
    <property type="entry name" value="PIF1_helicase"/>
</dbReference>
<feature type="region of interest" description="Disordered" evidence="2">
    <location>
        <begin position="351"/>
        <end position="503"/>
    </location>
</feature>
<dbReference type="GO" id="GO:0000723">
    <property type="term" value="P:telomere maintenance"/>
    <property type="evidence" value="ECO:0007669"/>
    <property type="project" value="InterPro"/>
</dbReference>
<dbReference type="PANTHER" id="PTHR47642:SF5">
    <property type="entry name" value="ATP-DEPENDENT DNA HELICASE"/>
    <property type="match status" value="1"/>
</dbReference>
<sequence>MNTRCAFCSANCMGDFCLQCNEMNRSQKFARFLQLLEEASESVMYYDEIVSTVKQIQNIESLMIPIKFNPDQVFDERKHLVDAVAKTYLRKVTDDVQHLIPVEVVADGNCLYNSILLLMNNSMITTSELRVRTVIELVVNGAYYTRMYSQFIGLLDIAIKAICKNYTYSELYEIAALCNILRCNIRSIYPRIDFREDMEILNNSFRPTSPIIANCSITIFWSHVLNEIDVRAQNNMTWSPNHFVPLMSPPAYGDSDNISHQSVSKIVTPEKRTSKNNAPIQIRIPEFQSSPSRRRRSEHSSNTGFVQSAATDAIRETQIGIHEQRQSAIEQQINPNQENLVNETAEHRRIRLEKQKQRDQSNRSNETNEKRKIRLENQNQRTKSNRLHETSEERKIRLEDKNQRIKSNRLNETAEERQIRLKKAKELTQSGRMNETEEQRQIRLEKQRKRSQANRAKKLVEKSTSNKLNTQQQNSSNQLNATEPNASCDTQGMHDFTNNEDITKKNKTSISSLWPESISRNLKEDCLQKFLQKMSMAALSEATCAVCNVRTHTQKLKKLPVSKIPHIHLLKVPDALKDFIKTSQTSAVQYADEHLGISENESVIQMTRPTQSTSTSNSSYIQYDNGIVLYVNGNIPKFSPANNMWLGDIPPELQGLTIPEEKLISLYRHNSCVIKLHSPFHSATTAQAALKGNCITFLQSLPNIVNSLPLKLDDLCDTLKVIFVGAHPPERVHLKKVLTVRKKKVTQALHWLKKNNILYQNVEINLHNINQLPEDDVPEAIMLTMEQKIGDEEIPPERVGYVPDPLADPTESTNSDTIPISNSGVLDVNGSTVTSDEIKNYVLRKIKNDKGTDQMDTESIYVIPHSSKPVNEYFNPKLLLGLYPTLFCYGYGSPEDKSRPVEIKLREHIRYLLSYDDRRFETSHSFIFVVFNLLQRRDACFHAQLIATKPYFQASAQEIQSLNSNDIEMALNKSQNNTFSSTSNASLHKLLNHIKTIGGRVMGSTYSRTALRTRIHALIYNQGLPSIFLTLNPADIHSPVALYFAGVKLDLDNIQIEQLMTTYKRAEIIASHPVATAKFFHLLITNILDTMIVGGVLGPVKAYFGTVENQGRGSLHLHLLIWLDHDFKPSDLKEKIQNVDFREKLKEYLEDIIKEDLDKFKGNRTFANPDILGVCVTPSRLSHDDIYSALKTIDLSGLEQDTSNFGNIRSTPMKGQSYSSISFATPSPKQYSETTLHAQQNHATNALRNVSKIIPACLPTPNPSSPNFASRFRADIVQLVETSNIHKHSDTCYKYWNANRGDKKTCRMRMPRKLVSNSTIDPATGNICMRRSDPWINNFNEYLITACRSNMDIKFIWSGSDAKALVYYITDYVTKTSLSFHDTFSLVQKSITSLQSLRNQTNNESAIEKSRKLVLRCYNMLASQQELSGVQVASYLMNWDDHYTTHRFQGLFLIQTERFLQTQLNETRAQQKLETAAQDVIDNDTYDDEAIDNDNNDEEQFQIQSTEHDKKYVLVNTRIDYQYRSDNLNRMCLYDFVSIFYKKKMNSTDLKYLSKIAVSIEEKINRKGRPPNERFLFQKQHPQATTYLMMKYSESHVPVLYGPQIPRQDRDDTRERYCRAILTLFVPWRTVTDICDIGQTWEDAFKSRQHLILRHSWTIIENIQLLHECKKDRDDHLLQVIAEAQTDNSLVDPVLIPTNQVDGEYGTDDSDDLLELLGNLDENTVAMLNATKNSTENRYIEETIEAVKNVGRFNSVNTYDQYSLNEPSDRIDQSLVPFISATPNLVRLNAKWQEQLKTEKEQIRRGLITGNFDKDDDGMLNLDAARSAVATVVTLNNMNINTKICENYGSIPAVILVKANSCTQKSVADEFTLNREQRAAFMIITGHLDGDSRCRTGDNNGQLIMCIPGCGGTGKSQLIRALTKYFLVTKRIQMMRKLAPTGIAAAEIDGMTIHSFLGEQRNSGKARTIKPGDLKLEKEWALVEYLLIDEISMVGLTLLAKLNRIICAAKHTDPQVPFGGVNVIFFGDYLQYRPVYDVPLHTDFTLPVKSKSNKIATEKQIQQRVARSLILQINCVVKLTQQMRTEDLRYLQLLERLRHGECNYDDYELLLTRVVGQSSVPLLSDSPWNKAPILVFRNEIRTQLNHKAVSHKAQQTGQTPIVCVAQDTCKGKPIEDRALIKKLLELSDSKTEHLPGLLPLVPGMPVILTQNIAIELGLINGVNGIFRQLVYQEDSVSTDIISEEFSKNARYVHRPLYALVEISKSKIECNLEQLQPKLVPIPVMEQTFRVDIGDMLPKDKKPKSNRKTLLSIKRRALPLVPAYCITTHKSQGQTLNKVVIDLKLPNETDDIAAVYVPLSRSRVKRIAQRRALLVSLDIEFEEDLPASIRESLAGDGTSESTEPSQATQPIQEPEPPQATQPIQEPEPTQVIDTSNNSSNVETKQFDEQTDDDITSTTSRHSEIRKRATKTYLSNANKKIKIHDEFIKDLSLKCLIGEYVGIKINKVDRTNTDPKILPVVVLEKKDDKIKVACEFGIINQWWSLNSVALLSTVPENLVNLQKNELKEISFITASILFVRGGINGVTCSCKGGCKTKQCPCRKKAYLVPQNATKTVTVKLLRLKFISVPCRKDDRTWLIDGEIYQIVQKTNDVNIVSHVILKYNLRTFSKCESDGATSIDLVRLNQHWQMWDLLYEFGHHKTLNENYEEFSSKQQKDKINEYCLDGFRISIFSSRTNFRMCCYYY</sequence>
<comment type="cofactor">
    <cofactor evidence="1">
        <name>Mg(2+)</name>
        <dbReference type="ChEBI" id="CHEBI:18420"/>
    </cofactor>
</comment>
<dbReference type="PANTHER" id="PTHR47642">
    <property type="entry name" value="ATP-DEPENDENT DNA HELICASE"/>
    <property type="match status" value="1"/>
</dbReference>
<feature type="compositionally biased region" description="Low complexity" evidence="2">
    <location>
        <begin position="463"/>
        <end position="480"/>
    </location>
</feature>
<evidence type="ECO:0000313" key="5">
    <source>
        <dbReference type="Proteomes" id="UP000663842"/>
    </source>
</evidence>
<dbReference type="InterPro" id="IPR027417">
    <property type="entry name" value="P-loop_NTPase"/>
</dbReference>
<dbReference type="EMBL" id="CAJOBF010001649">
    <property type="protein sequence ID" value="CAF3971327.1"/>
    <property type="molecule type" value="Genomic_DNA"/>
</dbReference>
<keyword evidence="1" id="KW-0547">Nucleotide-binding</keyword>
<dbReference type="Pfam" id="PF05970">
    <property type="entry name" value="PIF1"/>
    <property type="match status" value="1"/>
</dbReference>
<keyword evidence="1" id="KW-0233">DNA recombination</keyword>
<dbReference type="Pfam" id="PF02338">
    <property type="entry name" value="OTU"/>
    <property type="match status" value="1"/>
</dbReference>
<feature type="compositionally biased region" description="Basic and acidic residues" evidence="2">
    <location>
        <begin position="434"/>
        <end position="445"/>
    </location>
</feature>
<reference evidence="4" key="1">
    <citation type="submission" date="2021-02" db="EMBL/GenBank/DDBJ databases">
        <authorList>
            <person name="Nowell W R."/>
        </authorList>
    </citation>
    <scope>NUCLEOTIDE SEQUENCE</scope>
</reference>
<dbReference type="SUPFAM" id="SSF52540">
    <property type="entry name" value="P-loop containing nucleoside triphosphate hydrolases"/>
    <property type="match status" value="2"/>
</dbReference>
<dbReference type="Pfam" id="PF20209">
    <property type="entry name" value="DUF6570"/>
    <property type="match status" value="1"/>
</dbReference>
<accession>A0A819LZX5</accession>
<keyword evidence="1" id="KW-0378">Hydrolase</keyword>
<dbReference type="InterPro" id="IPR010285">
    <property type="entry name" value="DNA_helicase_pif1-like_DEAD"/>
</dbReference>